<evidence type="ECO:0000256" key="4">
    <source>
        <dbReference type="SAM" id="Phobius"/>
    </source>
</evidence>
<dbReference type="SUPFAM" id="SSF48452">
    <property type="entry name" value="TPR-like"/>
    <property type="match status" value="1"/>
</dbReference>
<keyword evidence="2" id="KW-0201">Cytochrome c-type biogenesis</keyword>
<dbReference type="GO" id="GO:0005886">
    <property type="term" value="C:plasma membrane"/>
    <property type="evidence" value="ECO:0007669"/>
    <property type="project" value="TreeGrafter"/>
</dbReference>
<dbReference type="GO" id="GO:0030313">
    <property type="term" value="C:cell envelope"/>
    <property type="evidence" value="ECO:0007669"/>
    <property type="project" value="UniProtKB-SubCell"/>
</dbReference>
<evidence type="ECO:0000313" key="7">
    <source>
        <dbReference type="Proteomes" id="UP000439591"/>
    </source>
</evidence>
<evidence type="ECO:0000256" key="2">
    <source>
        <dbReference type="ARBA" id="ARBA00022748"/>
    </source>
</evidence>
<dbReference type="InterPro" id="IPR056412">
    <property type="entry name" value="Ig_CycH"/>
</dbReference>
<feature type="domain" description="Cytochrome c-type biogenesis protein H Ig-like" evidence="5">
    <location>
        <begin position="288"/>
        <end position="396"/>
    </location>
</feature>
<dbReference type="PANTHER" id="PTHR47870">
    <property type="entry name" value="CYTOCHROME C-TYPE BIOGENESIS PROTEIN CCMH"/>
    <property type="match status" value="1"/>
</dbReference>
<dbReference type="InterPro" id="IPR017560">
    <property type="entry name" value="Cyt_c_biogenesis_CcmI"/>
</dbReference>
<dbReference type="GO" id="GO:0017004">
    <property type="term" value="P:cytochrome complex assembly"/>
    <property type="evidence" value="ECO:0007669"/>
    <property type="project" value="UniProtKB-KW"/>
</dbReference>
<gene>
    <name evidence="6" type="primary">nrfG_2</name>
    <name evidence="6" type="ORF">KFEGEMFD_03700</name>
</gene>
<dbReference type="InterPro" id="IPR019734">
    <property type="entry name" value="TPR_rpt"/>
</dbReference>
<keyword evidence="4" id="KW-0472">Membrane</keyword>
<dbReference type="InterPro" id="IPR011990">
    <property type="entry name" value="TPR-like_helical_dom_sf"/>
</dbReference>
<feature type="transmembrane region" description="Helical" evidence="4">
    <location>
        <begin position="94"/>
        <end position="111"/>
    </location>
</feature>
<evidence type="ECO:0000259" key="5">
    <source>
        <dbReference type="Pfam" id="PF23892"/>
    </source>
</evidence>
<reference evidence="6 7" key="1">
    <citation type="submission" date="2019-11" db="EMBL/GenBank/DDBJ databases">
        <authorList>
            <person name="Holert J."/>
        </authorList>
    </citation>
    <scope>NUCLEOTIDE SEQUENCE [LARGE SCALE GENOMIC DNA]</scope>
    <source>
        <strain evidence="6">BC3_2A</strain>
    </source>
</reference>
<dbReference type="Pfam" id="PF13428">
    <property type="entry name" value="TPR_14"/>
    <property type="match status" value="1"/>
</dbReference>
<proteinExistence type="predicted"/>
<dbReference type="PANTHER" id="PTHR47870:SF4">
    <property type="entry name" value="CYTOCHROME C-TYPE BIOGENESIS PROTEIN CYCH"/>
    <property type="match status" value="1"/>
</dbReference>
<evidence type="ECO:0000313" key="6">
    <source>
        <dbReference type="EMBL" id="CAA0120245.1"/>
    </source>
</evidence>
<feature type="transmembrane region" description="Helical" evidence="4">
    <location>
        <begin position="6"/>
        <end position="23"/>
    </location>
</feature>
<sequence>MISLYIGLGVLILLAAILILLSLRSGQSNQSNLELHRRSQRDFYRQRQSELRSDFESGLIDESQLNELSQYLDRQLVTESAEVEQTAISASKRSYILIMLIVIPVLCFALYDHLGYRHDIALQTLQKEIVSDGINDARWQRYQDIVERILAKRPHSGEHLVMMATLYRQQGDFAGALPYYQRLEQLYPQDADVLAQLAQARYLVAGRIVDEQTRSLLNRVVAIDPTQATALGVLGIDAFAQGNYNDALMYWQKLLLQLPPGSVEVGVISGGIAETKRRMAAAGELQAVDVSVSLAPDLGETPEGVLFVVAKSNDGNPMPIAALRSPLLTDQAWPITLQLTDADVIRQGMRLEDFSEFVLSAHISRAGTAIRRDGDWVGQPLLVELNEVAGPLNIAITSVQGD</sequence>
<dbReference type="PROSITE" id="PS50005">
    <property type="entry name" value="TPR"/>
    <property type="match status" value="1"/>
</dbReference>
<keyword evidence="4" id="KW-1133">Transmembrane helix</keyword>
<organism evidence="6 7">
    <name type="scientific">Zhongshania aliphaticivorans</name>
    <dbReference type="NCBI Taxonomy" id="1470434"/>
    <lineage>
        <taxon>Bacteria</taxon>
        <taxon>Pseudomonadati</taxon>
        <taxon>Pseudomonadota</taxon>
        <taxon>Gammaproteobacteria</taxon>
        <taxon>Cellvibrionales</taxon>
        <taxon>Spongiibacteraceae</taxon>
        <taxon>Zhongshania</taxon>
    </lineage>
</organism>
<dbReference type="EMBL" id="CACSIM010000007">
    <property type="protein sequence ID" value="CAA0120245.1"/>
    <property type="molecule type" value="Genomic_DNA"/>
</dbReference>
<accession>A0A5S9QP54</accession>
<dbReference type="Gene3D" id="1.25.40.10">
    <property type="entry name" value="Tetratricopeptide repeat domain"/>
    <property type="match status" value="1"/>
</dbReference>
<feature type="repeat" description="TPR" evidence="3">
    <location>
        <begin position="157"/>
        <end position="190"/>
    </location>
</feature>
<dbReference type="AlphaFoldDB" id="A0A5S9QP54"/>
<evidence type="ECO:0000256" key="1">
    <source>
        <dbReference type="ARBA" id="ARBA00004196"/>
    </source>
</evidence>
<evidence type="ECO:0000256" key="3">
    <source>
        <dbReference type="PROSITE-ProRule" id="PRU00339"/>
    </source>
</evidence>
<dbReference type="NCBIfam" id="TIGR03142">
    <property type="entry name" value="cytochro_ccmI"/>
    <property type="match status" value="1"/>
</dbReference>
<dbReference type="RefSeq" id="WP_159287841.1">
    <property type="nucleotide sequence ID" value="NZ_CACSIM010000007.1"/>
</dbReference>
<name>A0A5S9QP54_9GAMM</name>
<comment type="subcellular location">
    <subcellularLocation>
        <location evidence="1">Cell envelope</location>
    </subcellularLocation>
</comment>
<dbReference type="Proteomes" id="UP000439591">
    <property type="component" value="Unassembled WGS sequence"/>
</dbReference>
<dbReference type="InterPro" id="IPR051263">
    <property type="entry name" value="C-type_cytochrome_biogenesis"/>
</dbReference>
<dbReference type="Pfam" id="PF23892">
    <property type="entry name" value="Ig_CycH"/>
    <property type="match status" value="1"/>
</dbReference>
<keyword evidence="3" id="KW-0802">TPR repeat</keyword>
<keyword evidence="4" id="KW-0812">Transmembrane</keyword>
<protein>
    <submittedName>
        <fullName evidence="6">Formate-dependent nitrite reductase complex subunit NrfG</fullName>
    </submittedName>
</protein>
<dbReference type="SMART" id="SM00028">
    <property type="entry name" value="TPR"/>
    <property type="match status" value="2"/>
</dbReference>